<comment type="caution">
    <text evidence="3">The sequence shown here is derived from an EMBL/GenBank/DDBJ whole genome shotgun (WGS) entry which is preliminary data.</text>
</comment>
<dbReference type="CDD" id="cd15482">
    <property type="entry name" value="Sialidase_non-viral"/>
    <property type="match status" value="1"/>
</dbReference>
<feature type="chain" id="PRO_5006649441" description="Secretion system C-terminal sorting domain-containing protein" evidence="1">
    <location>
        <begin position="22"/>
        <end position="484"/>
    </location>
</feature>
<evidence type="ECO:0000313" key="3">
    <source>
        <dbReference type="EMBL" id="KPL15981.1"/>
    </source>
</evidence>
<reference evidence="3 4" key="1">
    <citation type="journal article" date="2015" name="Microbiome">
        <title>Genomic resolution of linkages in carbon, nitrogen, and sulfur cycling among widespread estuary sediment bacteria.</title>
        <authorList>
            <person name="Baker B.J."/>
            <person name="Lazar C.S."/>
            <person name="Teske A.P."/>
            <person name="Dick G.J."/>
        </authorList>
    </citation>
    <scope>NUCLEOTIDE SEQUENCE [LARGE SCALE GENOMIC DNA]</scope>
    <source>
        <strain evidence="3">SM1_77</strain>
    </source>
</reference>
<evidence type="ECO:0000259" key="2">
    <source>
        <dbReference type="Pfam" id="PF18962"/>
    </source>
</evidence>
<dbReference type="NCBIfam" id="TIGR04183">
    <property type="entry name" value="Por_Secre_tail"/>
    <property type="match status" value="1"/>
</dbReference>
<protein>
    <recommendedName>
        <fullName evidence="2">Secretion system C-terminal sorting domain-containing protein</fullName>
    </recommendedName>
</protein>
<organism evidence="3 4">
    <name type="scientific">candidate division WOR_3 bacterium SM1_77</name>
    <dbReference type="NCBI Taxonomy" id="1703778"/>
    <lineage>
        <taxon>Bacteria</taxon>
        <taxon>Bacteria division WOR-3</taxon>
    </lineage>
</organism>
<evidence type="ECO:0000256" key="1">
    <source>
        <dbReference type="SAM" id="SignalP"/>
    </source>
</evidence>
<dbReference type="Proteomes" id="UP000050975">
    <property type="component" value="Unassembled WGS sequence"/>
</dbReference>
<dbReference type="Pfam" id="PF18962">
    <property type="entry name" value="Por_Secre_tail"/>
    <property type="match status" value="1"/>
</dbReference>
<name>A0A0S8K4M6_UNCW3</name>
<feature type="signal peptide" evidence="1">
    <location>
        <begin position="1"/>
        <end position="21"/>
    </location>
</feature>
<evidence type="ECO:0000313" key="4">
    <source>
        <dbReference type="Proteomes" id="UP000050975"/>
    </source>
</evidence>
<dbReference type="SUPFAM" id="SSF50939">
    <property type="entry name" value="Sialidases"/>
    <property type="match status" value="1"/>
</dbReference>
<dbReference type="InterPro" id="IPR036278">
    <property type="entry name" value="Sialidase_sf"/>
</dbReference>
<proteinExistence type="predicted"/>
<dbReference type="AlphaFoldDB" id="A0A0S8K4M6"/>
<keyword evidence="1" id="KW-0732">Signal</keyword>
<sequence>MKKIVYLLLFCFLTANLYGQADWSQDTVLVDMIDGSWDPRAVCCGDTIHLVWHQRYAHDETYYKRSTDCGFTWSDHVMLSIEDDIESTCPDVAAKGDTVIVVWNEYNQAMVVYRISEDGGETFGLADSITGPGMGFPSIAMIEDSVYMCMQSYAAGGNPGVYYTSSSDGGRTWGPLRRIYTDTISQQPRISVALPDVHIVFSADDTSYAGTEIFCLSSHDGGRTWEVPAIISHRDSIPSQMPSNTSWSGGTATTWYDYKYSPYMWTGDIFFRRNVDSLTNNWDEIDSLTTAHRAVQSDILAERTHLHVMWEDERNDPSNNFEIYYRESTDYGETWQPEVRLTDAPWYSICPSLACGGGYLHLFWQDRRDYGNPGNAPLYYKRKDLTPGIVEKNQKQMQIFLSVFPNPSKNNVTISFVSTKPSTFIEIFDVVGRRVFSKPTVVRGYNEVIWDGKDQQGKEVRTGIYFIQLKAEDQTITEKVIVVK</sequence>
<dbReference type="Gene3D" id="2.120.10.10">
    <property type="match status" value="1"/>
</dbReference>
<accession>A0A0S8K4M6</accession>
<gene>
    <name evidence="3" type="ORF">AMJ74_00020</name>
</gene>
<dbReference type="InterPro" id="IPR026444">
    <property type="entry name" value="Secre_tail"/>
</dbReference>
<dbReference type="EMBL" id="LJVE01000001">
    <property type="protein sequence ID" value="KPL15981.1"/>
    <property type="molecule type" value="Genomic_DNA"/>
</dbReference>
<feature type="domain" description="Secretion system C-terminal sorting" evidence="2">
    <location>
        <begin position="403"/>
        <end position="482"/>
    </location>
</feature>
<dbReference type="Gene3D" id="2.60.40.4070">
    <property type="match status" value="1"/>
</dbReference>